<dbReference type="Proteomes" id="UP000287651">
    <property type="component" value="Unassembled WGS sequence"/>
</dbReference>
<evidence type="ECO:0000313" key="3">
    <source>
        <dbReference type="Proteomes" id="UP000287651"/>
    </source>
</evidence>
<sequence length="297" mass="33297">MPQGMPRVGYCPDSKLVHDLLPPLPGQASQPSQSPKEKTPNATSEKWSIEKIVAAPVEKCSIERTAVAPTERRPAKGSKELSSKKRKHIVQKRGKGAPSHDMGREYIPEKRSKSKGNKPTKEVAGDQCRPIVMKDLCKMGGRTSEDKYFASRMLDLLVPKAWTLMEARWANLSTPTHFLSDDLVADTYVRGARHPTIAKIIALRSEVLDWKSCMDPEAVAIVEKQVVNLEAEVEYSRVEAKLLKGFELGMERMGHVTYEFGYQVVQERFRVKYLDSAIEENSLADCPKDAANVEMEN</sequence>
<proteinExistence type="predicted"/>
<reference evidence="2 3" key="1">
    <citation type="journal article" date="2014" name="Agronomy (Basel)">
        <title>A Draft Genome Sequence for Ensete ventricosum, the Drought-Tolerant Tree Against Hunger.</title>
        <authorList>
            <person name="Harrison J."/>
            <person name="Moore K.A."/>
            <person name="Paszkiewicz K."/>
            <person name="Jones T."/>
            <person name="Grant M."/>
            <person name="Ambacheew D."/>
            <person name="Muzemil S."/>
            <person name="Studholme D.J."/>
        </authorList>
    </citation>
    <scope>NUCLEOTIDE SEQUENCE [LARGE SCALE GENOMIC DNA]</scope>
</reference>
<dbReference type="AlphaFoldDB" id="A0A427A8X6"/>
<organism evidence="2 3">
    <name type="scientific">Ensete ventricosum</name>
    <name type="common">Abyssinian banana</name>
    <name type="synonym">Musa ensete</name>
    <dbReference type="NCBI Taxonomy" id="4639"/>
    <lineage>
        <taxon>Eukaryota</taxon>
        <taxon>Viridiplantae</taxon>
        <taxon>Streptophyta</taxon>
        <taxon>Embryophyta</taxon>
        <taxon>Tracheophyta</taxon>
        <taxon>Spermatophyta</taxon>
        <taxon>Magnoliopsida</taxon>
        <taxon>Liliopsida</taxon>
        <taxon>Zingiberales</taxon>
        <taxon>Musaceae</taxon>
        <taxon>Ensete</taxon>
    </lineage>
</organism>
<evidence type="ECO:0000313" key="2">
    <source>
        <dbReference type="EMBL" id="RRT72677.1"/>
    </source>
</evidence>
<feature type="compositionally biased region" description="Polar residues" evidence="1">
    <location>
        <begin position="27"/>
        <end position="46"/>
    </location>
</feature>
<protein>
    <submittedName>
        <fullName evidence="2">Uncharacterized protein</fullName>
    </submittedName>
</protein>
<comment type="caution">
    <text evidence="2">The sequence shown here is derived from an EMBL/GenBank/DDBJ whole genome shotgun (WGS) entry which is preliminary data.</text>
</comment>
<feature type="compositionally biased region" description="Basic and acidic residues" evidence="1">
    <location>
        <begin position="101"/>
        <end position="111"/>
    </location>
</feature>
<accession>A0A427A8X6</accession>
<feature type="compositionally biased region" description="Basic and acidic residues" evidence="1">
    <location>
        <begin position="70"/>
        <end position="83"/>
    </location>
</feature>
<gene>
    <name evidence="2" type="ORF">B296_00020002</name>
</gene>
<evidence type="ECO:0000256" key="1">
    <source>
        <dbReference type="SAM" id="MobiDB-lite"/>
    </source>
</evidence>
<name>A0A427A8X6_ENSVE</name>
<dbReference type="EMBL" id="AMZH03003326">
    <property type="protein sequence ID" value="RRT72677.1"/>
    <property type="molecule type" value="Genomic_DNA"/>
</dbReference>
<feature type="region of interest" description="Disordered" evidence="1">
    <location>
        <begin position="1"/>
        <end position="124"/>
    </location>
</feature>
<feature type="compositionally biased region" description="Basic residues" evidence="1">
    <location>
        <begin position="84"/>
        <end position="95"/>
    </location>
</feature>